<keyword evidence="1" id="KW-0812">Transmembrane</keyword>
<dbReference type="EMBL" id="CM026431">
    <property type="protein sequence ID" value="KAG0559505.1"/>
    <property type="molecule type" value="Genomic_DNA"/>
</dbReference>
<evidence type="ECO:0000313" key="2">
    <source>
        <dbReference type="EMBL" id="KAG0559505.1"/>
    </source>
</evidence>
<feature type="transmembrane region" description="Helical" evidence="1">
    <location>
        <begin position="12"/>
        <end position="29"/>
    </location>
</feature>
<dbReference type="Proteomes" id="UP000822688">
    <property type="component" value="Chromosome 10"/>
</dbReference>
<gene>
    <name evidence="2" type="ORF">KC19_10G110400</name>
</gene>
<keyword evidence="3" id="KW-1185">Reference proteome</keyword>
<name>A0A8T0GLU6_CERPU</name>
<evidence type="ECO:0000256" key="1">
    <source>
        <dbReference type="SAM" id="Phobius"/>
    </source>
</evidence>
<sequence>MGSGVLSLLQHYVVVLVVLLFFSVSPITCQQSRTQTYETSDCKFFSQDSCHVILCT</sequence>
<proteinExistence type="predicted"/>
<evidence type="ECO:0000313" key="3">
    <source>
        <dbReference type="Proteomes" id="UP000822688"/>
    </source>
</evidence>
<keyword evidence="1" id="KW-1133">Transmembrane helix</keyword>
<organism evidence="2 3">
    <name type="scientific">Ceratodon purpureus</name>
    <name type="common">Fire moss</name>
    <name type="synonym">Dicranum purpureum</name>
    <dbReference type="NCBI Taxonomy" id="3225"/>
    <lineage>
        <taxon>Eukaryota</taxon>
        <taxon>Viridiplantae</taxon>
        <taxon>Streptophyta</taxon>
        <taxon>Embryophyta</taxon>
        <taxon>Bryophyta</taxon>
        <taxon>Bryophytina</taxon>
        <taxon>Bryopsida</taxon>
        <taxon>Dicranidae</taxon>
        <taxon>Pseudoditrichales</taxon>
        <taxon>Ditrichaceae</taxon>
        <taxon>Ceratodon</taxon>
    </lineage>
</organism>
<protein>
    <submittedName>
        <fullName evidence="2">Uncharacterized protein</fullName>
    </submittedName>
</protein>
<comment type="caution">
    <text evidence="2">The sequence shown here is derived from an EMBL/GenBank/DDBJ whole genome shotgun (WGS) entry which is preliminary data.</text>
</comment>
<accession>A0A8T0GLU6</accession>
<keyword evidence="1" id="KW-0472">Membrane</keyword>
<reference evidence="2" key="1">
    <citation type="submission" date="2020-06" db="EMBL/GenBank/DDBJ databases">
        <title>WGS assembly of Ceratodon purpureus strain R40.</title>
        <authorList>
            <person name="Carey S.B."/>
            <person name="Jenkins J."/>
            <person name="Shu S."/>
            <person name="Lovell J.T."/>
            <person name="Sreedasyam A."/>
            <person name="Maumus F."/>
            <person name="Tiley G.P."/>
            <person name="Fernandez-Pozo N."/>
            <person name="Barry K."/>
            <person name="Chen C."/>
            <person name="Wang M."/>
            <person name="Lipzen A."/>
            <person name="Daum C."/>
            <person name="Saski C.A."/>
            <person name="Payton A.C."/>
            <person name="Mcbreen J.C."/>
            <person name="Conrad R.E."/>
            <person name="Kollar L.M."/>
            <person name="Olsson S."/>
            <person name="Huttunen S."/>
            <person name="Landis J.B."/>
            <person name="Wickett N.J."/>
            <person name="Johnson M.G."/>
            <person name="Rensing S.A."/>
            <person name="Grimwood J."/>
            <person name="Schmutz J."/>
            <person name="Mcdaniel S.F."/>
        </authorList>
    </citation>
    <scope>NUCLEOTIDE SEQUENCE</scope>
    <source>
        <strain evidence="2">R40</strain>
    </source>
</reference>
<dbReference type="AlphaFoldDB" id="A0A8T0GLU6"/>